<proteinExistence type="predicted"/>
<dbReference type="InterPro" id="IPR002577">
    <property type="entry name" value="HTH_HxlR"/>
</dbReference>
<dbReference type="Gene3D" id="1.10.10.10">
    <property type="entry name" value="Winged helix-like DNA-binding domain superfamily/Winged helix DNA-binding domain"/>
    <property type="match status" value="1"/>
</dbReference>
<dbReference type="Pfam" id="PF01638">
    <property type="entry name" value="HxlR"/>
    <property type="match status" value="1"/>
</dbReference>
<keyword evidence="6" id="KW-1185">Reference proteome</keyword>
<reference evidence="5 6" key="1">
    <citation type="submission" date="2014-03" db="EMBL/GenBank/DDBJ databases">
        <title>Bradyrhizobium valentinum sp. nov., isolated from effective nodules of Lupinus mariae-josephae, a lupine endemic of basic-lime soils in Eastern Spain.</title>
        <authorList>
            <person name="Duran D."/>
            <person name="Rey L."/>
            <person name="Navarro A."/>
            <person name="Busquets A."/>
            <person name="Imperial J."/>
            <person name="Ruiz-Argueso T."/>
        </authorList>
    </citation>
    <scope>NUCLEOTIDE SEQUENCE [LARGE SCALE GENOMIC DNA]</scope>
    <source>
        <strain evidence="5 6">Ro19</strain>
    </source>
</reference>
<accession>A0A0R3MJH7</accession>
<dbReference type="OrthoDB" id="9782219at2"/>
<dbReference type="AlphaFoldDB" id="A0A0R3MJH7"/>
<keyword evidence="1" id="KW-0805">Transcription regulation</keyword>
<dbReference type="SUPFAM" id="SSF46785">
    <property type="entry name" value="Winged helix' DNA-binding domain"/>
    <property type="match status" value="1"/>
</dbReference>
<dbReference type="InterPro" id="IPR036388">
    <property type="entry name" value="WH-like_DNA-bd_sf"/>
</dbReference>
<dbReference type="PROSITE" id="PS51118">
    <property type="entry name" value="HTH_HXLR"/>
    <property type="match status" value="1"/>
</dbReference>
<gene>
    <name evidence="5" type="ORF">CQ13_32950</name>
</gene>
<keyword evidence="3" id="KW-0804">Transcription</keyword>
<protein>
    <submittedName>
        <fullName evidence="5">Transcriptional regulator</fullName>
    </submittedName>
</protein>
<evidence type="ECO:0000313" key="5">
    <source>
        <dbReference type="EMBL" id="KRR20267.1"/>
    </source>
</evidence>
<dbReference type="PANTHER" id="PTHR33204:SF37">
    <property type="entry name" value="HTH-TYPE TRANSCRIPTIONAL REGULATOR YODB"/>
    <property type="match status" value="1"/>
</dbReference>
<evidence type="ECO:0000259" key="4">
    <source>
        <dbReference type="PROSITE" id="PS51118"/>
    </source>
</evidence>
<feature type="domain" description="HTH hxlR-type" evidence="4">
    <location>
        <begin position="9"/>
        <end position="107"/>
    </location>
</feature>
<evidence type="ECO:0000313" key="6">
    <source>
        <dbReference type="Proteomes" id="UP000052023"/>
    </source>
</evidence>
<dbReference type="InterPro" id="IPR036390">
    <property type="entry name" value="WH_DNA-bd_sf"/>
</dbReference>
<evidence type="ECO:0000256" key="3">
    <source>
        <dbReference type="ARBA" id="ARBA00023163"/>
    </source>
</evidence>
<organism evidence="5 6">
    <name type="scientific">Bradyrhizobium retamae</name>
    <dbReference type="NCBI Taxonomy" id="1300035"/>
    <lineage>
        <taxon>Bacteria</taxon>
        <taxon>Pseudomonadati</taxon>
        <taxon>Pseudomonadota</taxon>
        <taxon>Alphaproteobacteria</taxon>
        <taxon>Hyphomicrobiales</taxon>
        <taxon>Nitrobacteraceae</taxon>
        <taxon>Bradyrhizobium</taxon>
    </lineage>
</organism>
<dbReference type="Proteomes" id="UP000052023">
    <property type="component" value="Unassembled WGS sequence"/>
</dbReference>
<comment type="caution">
    <text evidence="5">The sequence shown here is derived from an EMBL/GenBank/DDBJ whole genome shotgun (WGS) entry which is preliminary data.</text>
</comment>
<evidence type="ECO:0000256" key="2">
    <source>
        <dbReference type="ARBA" id="ARBA00023125"/>
    </source>
</evidence>
<dbReference type="PANTHER" id="PTHR33204">
    <property type="entry name" value="TRANSCRIPTIONAL REGULATOR, MARR FAMILY"/>
    <property type="match status" value="1"/>
</dbReference>
<sequence>MNREPRSGCPIASTLDIVGDRWTLVILRDLLNGKSRFSQFFSSPEKITTNILTDRLAKMESAGLVTKSAYQERPTRFEYTLTRKGEALLPVLHEMCHWANVHIPGTWTPPASFMAQKPG</sequence>
<dbReference type="EMBL" id="LLYA01000180">
    <property type="protein sequence ID" value="KRR20267.1"/>
    <property type="molecule type" value="Genomic_DNA"/>
</dbReference>
<dbReference type="GO" id="GO:0003677">
    <property type="term" value="F:DNA binding"/>
    <property type="evidence" value="ECO:0007669"/>
    <property type="project" value="UniProtKB-KW"/>
</dbReference>
<keyword evidence="2" id="KW-0238">DNA-binding</keyword>
<name>A0A0R3MJH7_9BRAD</name>
<evidence type="ECO:0000256" key="1">
    <source>
        <dbReference type="ARBA" id="ARBA00023015"/>
    </source>
</evidence>